<keyword evidence="4" id="KW-0234">DNA repair</keyword>
<dbReference type="PANTHER" id="PTHR10870:SF0">
    <property type="entry name" value="CELL CYCLE CHECKPOINT PROTEIN RAD1"/>
    <property type="match status" value="1"/>
</dbReference>
<feature type="region of interest" description="Disordered" evidence="6">
    <location>
        <begin position="99"/>
        <end position="127"/>
    </location>
</feature>
<proteinExistence type="inferred from homology"/>
<evidence type="ECO:0000256" key="6">
    <source>
        <dbReference type="SAM" id="MobiDB-lite"/>
    </source>
</evidence>
<sequence length="327" mass="36441">MSAGTQHHEVEHALPLLVAEMSNVRHFARLLRGVGLKHAGFEVTAEEVRSLCATAWIPTNVFDSFSWTGEPACFEISLDALLQCLNIFGNAGAGGGTLPSVGRRRRWAGDGEDDESEWRSSRGRSTGMRMSWSGPGYPLSIILRDDARGPVTHCELFTLEPEELMNQPFNDDDRAVYLIIKAEWLRDALLDLPPSCNRVTLRVLPPEPGAVAVADTTRDRSMRHTVGSFTVYAEGDFGNVQFDYPNDREVMDSFECSRRCEYSYHASHIAVLGRALQHALKVCVQIEENGFLCVQVMLPLPDGLAEGMHNGILEFKMHALEDDEYDE</sequence>
<evidence type="ECO:0000256" key="3">
    <source>
        <dbReference type="ARBA" id="ARBA00022763"/>
    </source>
</evidence>
<dbReference type="PANTHER" id="PTHR10870">
    <property type="entry name" value="CELL CYCLE CHECKPOINT PROTEIN RAD1"/>
    <property type="match status" value="1"/>
</dbReference>
<evidence type="ECO:0000313" key="8">
    <source>
        <dbReference type="Proteomes" id="UP001222932"/>
    </source>
</evidence>
<accession>A0AAD3TND1</accession>
<keyword evidence="8" id="KW-1185">Reference proteome</keyword>
<evidence type="ECO:0000256" key="1">
    <source>
        <dbReference type="ARBA" id="ARBA00004123"/>
    </source>
</evidence>
<dbReference type="GO" id="GO:0006281">
    <property type="term" value="P:DNA repair"/>
    <property type="evidence" value="ECO:0007669"/>
    <property type="project" value="UniProtKB-KW"/>
</dbReference>
<dbReference type="PRINTS" id="PR01245">
    <property type="entry name" value="RAD1REC1"/>
</dbReference>
<organism evidence="7 8">
    <name type="scientific">Cutaneotrichosporon spelunceum</name>
    <dbReference type="NCBI Taxonomy" id="1672016"/>
    <lineage>
        <taxon>Eukaryota</taxon>
        <taxon>Fungi</taxon>
        <taxon>Dikarya</taxon>
        <taxon>Basidiomycota</taxon>
        <taxon>Agaricomycotina</taxon>
        <taxon>Tremellomycetes</taxon>
        <taxon>Trichosporonales</taxon>
        <taxon>Trichosporonaceae</taxon>
        <taxon>Cutaneotrichosporon</taxon>
    </lineage>
</organism>
<evidence type="ECO:0008006" key="9">
    <source>
        <dbReference type="Google" id="ProtNLM"/>
    </source>
</evidence>
<reference evidence="7" key="1">
    <citation type="journal article" date="2023" name="BMC Genomics">
        <title>Chromosome-level genome assemblies of Cutaneotrichosporon spp. (Trichosporonales, Basidiomycota) reveal imbalanced evolution between nucleotide sequences and chromosome synteny.</title>
        <authorList>
            <person name="Kobayashi Y."/>
            <person name="Kayamori A."/>
            <person name="Aoki K."/>
            <person name="Shiwa Y."/>
            <person name="Matsutani M."/>
            <person name="Fujita N."/>
            <person name="Sugita T."/>
            <person name="Iwasaki W."/>
            <person name="Tanaka N."/>
            <person name="Takashima M."/>
        </authorList>
    </citation>
    <scope>NUCLEOTIDE SEQUENCE</scope>
    <source>
        <strain evidence="7">HIS016</strain>
    </source>
</reference>
<dbReference type="Pfam" id="PF02144">
    <property type="entry name" value="Rad1"/>
    <property type="match status" value="1"/>
</dbReference>
<comment type="caution">
    <text evidence="7">The sequence shown here is derived from an EMBL/GenBank/DDBJ whole genome shotgun (WGS) entry which is preliminary data.</text>
</comment>
<keyword evidence="3" id="KW-0227">DNA damage</keyword>
<dbReference type="AlphaFoldDB" id="A0AAD3TND1"/>
<dbReference type="Gene3D" id="3.70.10.10">
    <property type="match status" value="1"/>
</dbReference>
<keyword evidence="5" id="KW-0539">Nucleus</keyword>
<name>A0AAD3TND1_9TREE</name>
<dbReference type="InterPro" id="IPR003021">
    <property type="entry name" value="Rad1_Rec1_Rad17"/>
</dbReference>
<dbReference type="EMBL" id="BTCM01000001">
    <property type="protein sequence ID" value="GMK54043.1"/>
    <property type="molecule type" value="Genomic_DNA"/>
</dbReference>
<comment type="subcellular location">
    <subcellularLocation>
        <location evidence="1">Nucleus</location>
    </subcellularLocation>
</comment>
<dbReference type="GO" id="GO:0000077">
    <property type="term" value="P:DNA damage checkpoint signaling"/>
    <property type="evidence" value="ECO:0007669"/>
    <property type="project" value="InterPro"/>
</dbReference>
<evidence type="ECO:0000256" key="2">
    <source>
        <dbReference type="ARBA" id="ARBA00010991"/>
    </source>
</evidence>
<comment type="similarity">
    <text evidence="2">Belongs to the rad1 family.</text>
</comment>
<gene>
    <name evidence="7" type="primary">rad1</name>
    <name evidence="7" type="ORF">CspeluHIS016_0106290</name>
</gene>
<reference evidence="7" key="2">
    <citation type="submission" date="2023-06" db="EMBL/GenBank/DDBJ databases">
        <authorList>
            <person name="Kobayashi Y."/>
            <person name="Kayamori A."/>
            <person name="Aoki K."/>
            <person name="Shiwa Y."/>
            <person name="Fujita N."/>
            <person name="Sugita T."/>
            <person name="Iwasaki W."/>
            <person name="Tanaka N."/>
            <person name="Takashima M."/>
        </authorList>
    </citation>
    <scope>NUCLEOTIDE SEQUENCE</scope>
    <source>
        <strain evidence="7">HIS016</strain>
    </source>
</reference>
<dbReference type="Proteomes" id="UP001222932">
    <property type="component" value="Unassembled WGS sequence"/>
</dbReference>
<evidence type="ECO:0000256" key="5">
    <source>
        <dbReference type="ARBA" id="ARBA00023242"/>
    </source>
</evidence>
<dbReference type="GO" id="GO:0030896">
    <property type="term" value="C:checkpoint clamp complex"/>
    <property type="evidence" value="ECO:0007669"/>
    <property type="project" value="TreeGrafter"/>
</dbReference>
<protein>
    <recommendedName>
        <fullName evidence="9">Rad1-domain-containing protein</fullName>
    </recommendedName>
</protein>
<evidence type="ECO:0000256" key="4">
    <source>
        <dbReference type="ARBA" id="ARBA00023204"/>
    </source>
</evidence>
<evidence type="ECO:0000313" key="7">
    <source>
        <dbReference type="EMBL" id="GMK54043.1"/>
    </source>
</evidence>